<dbReference type="GO" id="GO:0005509">
    <property type="term" value="F:calcium ion binding"/>
    <property type="evidence" value="ECO:0007669"/>
    <property type="project" value="InterPro"/>
</dbReference>
<dbReference type="InterPro" id="IPR049883">
    <property type="entry name" value="NOTCH1_EGF-like"/>
</dbReference>
<dbReference type="Pfam" id="PF13517">
    <property type="entry name" value="FG-GAP_3"/>
    <property type="match status" value="1"/>
</dbReference>
<dbReference type="Pfam" id="PF07645">
    <property type="entry name" value="EGF_CA"/>
    <property type="match status" value="1"/>
</dbReference>
<dbReference type="InterPro" id="IPR001881">
    <property type="entry name" value="EGF-like_Ca-bd_dom"/>
</dbReference>
<feature type="domain" description="EGF-like calcium-binding" evidence="5">
    <location>
        <begin position="517"/>
        <end position="564"/>
    </location>
</feature>
<keyword evidence="7" id="KW-1185">Reference proteome</keyword>
<dbReference type="InterPro" id="IPR018097">
    <property type="entry name" value="EGF_Ca-bd_CS"/>
</dbReference>
<accession>A0A7K7VLK0</accession>
<evidence type="ECO:0000313" key="6">
    <source>
        <dbReference type="EMBL" id="NXA42305.1"/>
    </source>
</evidence>
<dbReference type="Pfam" id="PF07593">
    <property type="entry name" value="UnbV_ASPIC"/>
    <property type="match status" value="1"/>
</dbReference>
<evidence type="ECO:0000256" key="3">
    <source>
        <dbReference type="ARBA" id="ARBA00023157"/>
    </source>
</evidence>
<dbReference type="PANTHER" id="PTHR16026">
    <property type="entry name" value="CARTILAGE ACIDIC PROTEIN 1"/>
    <property type="match status" value="1"/>
</dbReference>
<dbReference type="InterPro" id="IPR028994">
    <property type="entry name" value="Integrin_alpha_N"/>
</dbReference>
<feature type="non-terminal residue" evidence="6">
    <location>
        <position position="599"/>
    </location>
</feature>
<keyword evidence="2" id="KW-0732">Signal</keyword>
<protein>
    <submittedName>
        <fullName evidence="6">CRAC1 protein</fullName>
    </submittedName>
</protein>
<reference evidence="6 7" key="1">
    <citation type="submission" date="2019-09" db="EMBL/GenBank/DDBJ databases">
        <title>Bird 10,000 Genomes (B10K) Project - Family phase.</title>
        <authorList>
            <person name="Zhang G."/>
        </authorList>
    </citation>
    <scope>NUCLEOTIDE SEQUENCE [LARGE SCALE GENOMIC DNA]</scope>
    <source>
        <strain evidence="6">B10K-LSUMZ-16893</strain>
    </source>
</reference>
<keyword evidence="3" id="KW-1015">Disulfide bond</keyword>
<evidence type="ECO:0000313" key="7">
    <source>
        <dbReference type="Proteomes" id="UP000533954"/>
    </source>
</evidence>
<organism evidence="6 7">
    <name type="scientific">Eudromia elegans</name>
    <name type="common">Elegant crested-tinamou</name>
    <dbReference type="NCBI Taxonomy" id="8805"/>
    <lineage>
        <taxon>Eukaryota</taxon>
        <taxon>Metazoa</taxon>
        <taxon>Chordata</taxon>
        <taxon>Craniata</taxon>
        <taxon>Vertebrata</taxon>
        <taxon>Euteleostomi</taxon>
        <taxon>Archelosauria</taxon>
        <taxon>Archosauria</taxon>
        <taxon>Dinosauria</taxon>
        <taxon>Saurischia</taxon>
        <taxon>Theropoda</taxon>
        <taxon>Coelurosauria</taxon>
        <taxon>Aves</taxon>
        <taxon>Palaeognathae</taxon>
        <taxon>Tinamiformes</taxon>
        <taxon>Tinamidae</taxon>
        <taxon>Eudromia</taxon>
    </lineage>
</organism>
<comment type="caution">
    <text evidence="6">The sequence shown here is derived from an EMBL/GenBank/DDBJ whole genome shotgun (WGS) entry which is preliminary data.</text>
</comment>
<dbReference type="Gene3D" id="2.10.25.10">
    <property type="entry name" value="Laminin"/>
    <property type="match status" value="1"/>
</dbReference>
<dbReference type="InterPro" id="IPR027039">
    <property type="entry name" value="Crtac1"/>
</dbReference>
<dbReference type="OrthoDB" id="10022113at2759"/>
<dbReference type="SUPFAM" id="SSF69318">
    <property type="entry name" value="Integrin alpha N-terminal domain"/>
    <property type="match status" value="1"/>
</dbReference>
<dbReference type="Proteomes" id="UP000533954">
    <property type="component" value="Unassembled WGS sequence"/>
</dbReference>
<dbReference type="EMBL" id="VZSX01000206">
    <property type="protein sequence ID" value="NXA42305.1"/>
    <property type="molecule type" value="Genomic_DNA"/>
</dbReference>
<evidence type="ECO:0000256" key="4">
    <source>
        <dbReference type="SAM" id="MobiDB-lite"/>
    </source>
</evidence>
<dbReference type="SMART" id="SM00179">
    <property type="entry name" value="EGF_CA"/>
    <property type="match status" value="1"/>
</dbReference>
<dbReference type="PROSITE" id="PS01187">
    <property type="entry name" value="EGF_CA"/>
    <property type="match status" value="1"/>
</dbReference>
<sequence length="599" mass="63105">LRAPAAPARSGARPRAPHAAEPERVLAGLSAALPQVPTMLALCLAALACRAEGSQRSEPMFAAVTDRLLPPDYDSNPTQLNYGVAVTDLDADGDFEVVVAGYNGPNLVLKYDRAQGRLVNLAQDERGSPYYALRDRQGNAIGVAACDVDGDGREEVYVLNTNNAFSGMATYTDKLFKLRNGRWEDLLSDEVNRAVASRFAGRSVACVDRTGSGRYAIYVANYASGDVGPHALLEMDPAASDPARGLVVLRDVAAAAGVNKYTGGRGVAVGPILSESASDIFCGNENSPNFLFLNRGDGTYRDVAAAVGGAVADFDGDGLLDLLLSHGESMAQPISVFKGTQVRPAGAGEPRDAPALAGRPSRLTRRRAPVQGAGNNWLRVIPRTRAGAFARGAKVVLFTRRSGAHLRVIDGGSGYLCQMEPVAHFGLGRDEPRSLEVTWPDGRVAVRAVASGETNSVLEVPYPTDAAGPPVPTPLEVRRGKRGAGAAPPALTAPAGRLSPLQCGQGFSQHPNGRCVDTDECAEFPFVCPRDKPVCVNTYGGYRCRGHKRCARGFEPNEDGTACVAQVAFFGGYPSGGGWPRPPHGALLPLGLCLCLYAL</sequence>
<feature type="non-terminal residue" evidence="6">
    <location>
        <position position="1"/>
    </location>
</feature>
<dbReference type="AlphaFoldDB" id="A0A7K7VLK0"/>
<gene>
    <name evidence="6" type="primary">Crtac1</name>
    <name evidence="6" type="ORF">EUDELE_R12553</name>
</gene>
<dbReference type="GO" id="GO:0007413">
    <property type="term" value="P:axonal fasciculation"/>
    <property type="evidence" value="ECO:0007669"/>
    <property type="project" value="TreeGrafter"/>
</dbReference>
<dbReference type="SUPFAM" id="SSF57196">
    <property type="entry name" value="EGF/Laminin"/>
    <property type="match status" value="1"/>
</dbReference>
<dbReference type="InterPro" id="IPR011519">
    <property type="entry name" value="UnbV_ASPIC"/>
</dbReference>
<feature type="region of interest" description="Disordered" evidence="4">
    <location>
        <begin position="343"/>
        <end position="366"/>
    </location>
</feature>
<evidence type="ECO:0000256" key="2">
    <source>
        <dbReference type="ARBA" id="ARBA00022729"/>
    </source>
</evidence>
<name>A0A7K7VLK0_EUDEL</name>
<evidence type="ECO:0000259" key="5">
    <source>
        <dbReference type="SMART" id="SM00179"/>
    </source>
</evidence>
<proteinExistence type="predicted"/>
<dbReference type="PANTHER" id="PTHR16026:SF0">
    <property type="entry name" value="CARTILAGE ACIDIC PROTEIN 1"/>
    <property type="match status" value="1"/>
</dbReference>
<dbReference type="CDD" id="cd00054">
    <property type="entry name" value="EGF_CA"/>
    <property type="match status" value="1"/>
</dbReference>
<evidence type="ECO:0000256" key="1">
    <source>
        <dbReference type="ARBA" id="ARBA00022536"/>
    </source>
</evidence>
<keyword evidence="1" id="KW-0245">EGF-like domain</keyword>
<dbReference type="InterPro" id="IPR013517">
    <property type="entry name" value="FG-GAP"/>
</dbReference>